<organism evidence="10 11">
    <name type="scientific">Trichogramma kaykai</name>
    <dbReference type="NCBI Taxonomy" id="54128"/>
    <lineage>
        <taxon>Eukaryota</taxon>
        <taxon>Metazoa</taxon>
        <taxon>Ecdysozoa</taxon>
        <taxon>Arthropoda</taxon>
        <taxon>Hexapoda</taxon>
        <taxon>Insecta</taxon>
        <taxon>Pterygota</taxon>
        <taxon>Neoptera</taxon>
        <taxon>Endopterygota</taxon>
        <taxon>Hymenoptera</taxon>
        <taxon>Apocrita</taxon>
        <taxon>Proctotrupomorpha</taxon>
        <taxon>Chalcidoidea</taxon>
        <taxon>Trichogrammatidae</taxon>
        <taxon>Trichogramma</taxon>
    </lineage>
</organism>
<protein>
    <recommendedName>
        <fullName evidence="12">MYND-type domain-containing protein</fullName>
    </recommendedName>
</protein>
<dbReference type="Gene3D" id="1.25.40.10">
    <property type="entry name" value="Tetratricopeptide repeat domain"/>
    <property type="match status" value="1"/>
</dbReference>
<reference evidence="10 11" key="1">
    <citation type="journal article" date="2024" name="bioRxiv">
        <title>A reference genome for Trichogramma kaykai: A tiny desert-dwelling parasitoid wasp with competing sex-ratio distorters.</title>
        <authorList>
            <person name="Culotta J."/>
            <person name="Lindsey A.R."/>
        </authorList>
    </citation>
    <scope>NUCLEOTIDE SEQUENCE [LARGE SCALE GENOMIC DNA]</scope>
    <source>
        <strain evidence="10 11">KSX58</strain>
    </source>
</reference>
<dbReference type="GO" id="GO:0008276">
    <property type="term" value="F:protein methyltransferase activity"/>
    <property type="evidence" value="ECO:0007669"/>
    <property type="project" value="UniProtKB-ARBA"/>
</dbReference>
<evidence type="ECO:0000313" key="10">
    <source>
        <dbReference type="EMBL" id="KAL3385168.1"/>
    </source>
</evidence>
<dbReference type="Gene3D" id="1.10.220.160">
    <property type="match status" value="1"/>
</dbReference>
<dbReference type="PROSITE" id="PS50865">
    <property type="entry name" value="ZF_MYND_2"/>
    <property type="match status" value="1"/>
</dbReference>
<sequence>MDQCERYIDNWISLYEANDRLAKKNLCLSMDFRKEANDSFLYNEDKKSEKAYKRILSLYSKSIAFAPKNLDELLAMTYANRSALLLHLKKYTECLRDIDTALELTKSEFLRFKLLARKDQCSAFARSCGENDAPPLNDRRAATISASADRTYVSDCLSVMYSEKYGRYVQASRDIRPGEIVVVERGYVTFAKRDKAYLICSHCLESAWAAVACPDCSIVVYCSESCRREAYDRYHSEECPILPYVRCFDCDEIELETCMLALRSFIIAVKEEGWTRVAQQVQSIDEQRDKYEEGEFPSEPFLSRSFRSMYSLSYLDNIDDDYGDTHDRMLADLIERKTNLLHINEDEVDGFENKEERANFVRNLLKKLRKIININSFQFQDSSCKCEDFQECTSSCDTVRGAIVLPYSSLLNHSCYPNVERTFARPGKIVLFSTRPIERGEQLYDSYGPVVGIDRQERQDYLRDYFGFTCECRACRENWSTHTSCPVIQMRDSAVTKSFFTELLIKRLHDVFVLPLIKRPIDVATLEKTILLIEIIYKYFDGFVAHADSSSHRAYIERAFCKFYGV</sequence>
<dbReference type="InterPro" id="IPR001214">
    <property type="entry name" value="SET_dom"/>
</dbReference>
<keyword evidence="1" id="KW-0489">Methyltransferase</keyword>
<keyword evidence="5 7" id="KW-0863">Zinc-finger</keyword>
<dbReference type="PANTHER" id="PTHR46165">
    <property type="entry name" value="SET AND MYND DOMAIN-CONTAINING PROTEIN 4"/>
    <property type="match status" value="1"/>
</dbReference>
<dbReference type="SUPFAM" id="SSF82199">
    <property type="entry name" value="SET domain"/>
    <property type="match status" value="1"/>
</dbReference>
<dbReference type="PROSITE" id="PS01360">
    <property type="entry name" value="ZF_MYND_1"/>
    <property type="match status" value="1"/>
</dbReference>
<evidence type="ECO:0000259" key="8">
    <source>
        <dbReference type="PROSITE" id="PS50280"/>
    </source>
</evidence>
<feature type="domain" description="SET" evidence="8">
    <location>
        <begin position="155"/>
        <end position="448"/>
    </location>
</feature>
<dbReference type="PROSITE" id="PS50280">
    <property type="entry name" value="SET"/>
    <property type="match status" value="1"/>
</dbReference>
<dbReference type="SUPFAM" id="SSF144232">
    <property type="entry name" value="HIT/MYND zinc finger-like"/>
    <property type="match status" value="1"/>
</dbReference>
<keyword evidence="4" id="KW-0479">Metal-binding</keyword>
<evidence type="ECO:0000256" key="5">
    <source>
        <dbReference type="ARBA" id="ARBA00022771"/>
    </source>
</evidence>
<evidence type="ECO:0000256" key="4">
    <source>
        <dbReference type="ARBA" id="ARBA00022723"/>
    </source>
</evidence>
<dbReference type="InterPro" id="IPR046341">
    <property type="entry name" value="SET_dom_sf"/>
</dbReference>
<evidence type="ECO:0000256" key="7">
    <source>
        <dbReference type="PROSITE-ProRule" id="PRU00134"/>
    </source>
</evidence>
<evidence type="ECO:0000256" key="2">
    <source>
        <dbReference type="ARBA" id="ARBA00022679"/>
    </source>
</evidence>
<keyword evidence="6" id="KW-0862">Zinc</keyword>
<evidence type="ECO:0000259" key="9">
    <source>
        <dbReference type="PROSITE" id="PS50865"/>
    </source>
</evidence>
<accession>A0ABD2VX21</accession>
<dbReference type="AlphaFoldDB" id="A0ABD2VX21"/>
<dbReference type="InterPro" id="IPR052097">
    <property type="entry name" value="SET-MYND_domain_protein"/>
</dbReference>
<keyword evidence="2" id="KW-0808">Transferase</keyword>
<keyword evidence="11" id="KW-1185">Reference proteome</keyword>
<name>A0ABD2VX21_9HYME</name>
<dbReference type="Gene3D" id="6.10.140.2220">
    <property type="match status" value="1"/>
</dbReference>
<proteinExistence type="predicted"/>
<dbReference type="EMBL" id="JBJJXI010000159">
    <property type="protein sequence ID" value="KAL3385168.1"/>
    <property type="molecule type" value="Genomic_DNA"/>
</dbReference>
<dbReference type="GO" id="GO:0032259">
    <property type="term" value="P:methylation"/>
    <property type="evidence" value="ECO:0007669"/>
    <property type="project" value="UniProtKB-KW"/>
</dbReference>
<evidence type="ECO:0000313" key="11">
    <source>
        <dbReference type="Proteomes" id="UP001627154"/>
    </source>
</evidence>
<dbReference type="SUPFAM" id="SSF48452">
    <property type="entry name" value="TPR-like"/>
    <property type="match status" value="1"/>
</dbReference>
<keyword evidence="3" id="KW-0949">S-adenosyl-L-methionine</keyword>
<gene>
    <name evidence="10" type="ORF">TKK_019166</name>
</gene>
<evidence type="ECO:0000256" key="3">
    <source>
        <dbReference type="ARBA" id="ARBA00022691"/>
    </source>
</evidence>
<evidence type="ECO:0008006" key="12">
    <source>
        <dbReference type="Google" id="ProtNLM"/>
    </source>
</evidence>
<dbReference type="InterPro" id="IPR011990">
    <property type="entry name" value="TPR-like_helical_dom_sf"/>
</dbReference>
<dbReference type="InterPro" id="IPR002893">
    <property type="entry name" value="Znf_MYND"/>
</dbReference>
<dbReference type="Proteomes" id="UP001627154">
    <property type="component" value="Unassembled WGS sequence"/>
</dbReference>
<dbReference type="GO" id="GO:0008270">
    <property type="term" value="F:zinc ion binding"/>
    <property type="evidence" value="ECO:0007669"/>
    <property type="project" value="UniProtKB-KW"/>
</dbReference>
<dbReference type="Gene3D" id="2.170.270.10">
    <property type="entry name" value="SET domain"/>
    <property type="match status" value="2"/>
</dbReference>
<dbReference type="GO" id="GO:0008170">
    <property type="term" value="F:N-methyltransferase activity"/>
    <property type="evidence" value="ECO:0007669"/>
    <property type="project" value="UniProtKB-ARBA"/>
</dbReference>
<comment type="caution">
    <text evidence="10">The sequence shown here is derived from an EMBL/GenBank/DDBJ whole genome shotgun (WGS) entry which is preliminary data.</text>
</comment>
<evidence type="ECO:0000256" key="1">
    <source>
        <dbReference type="ARBA" id="ARBA00022603"/>
    </source>
</evidence>
<dbReference type="Pfam" id="PF01753">
    <property type="entry name" value="zf-MYND"/>
    <property type="match status" value="1"/>
</dbReference>
<dbReference type="SMART" id="SM00317">
    <property type="entry name" value="SET"/>
    <property type="match status" value="1"/>
</dbReference>
<evidence type="ECO:0000256" key="6">
    <source>
        <dbReference type="ARBA" id="ARBA00022833"/>
    </source>
</evidence>
<feature type="domain" description="MYND-type" evidence="9">
    <location>
        <begin position="200"/>
        <end position="239"/>
    </location>
</feature>
<dbReference type="PANTHER" id="PTHR46165:SF2">
    <property type="entry name" value="SET AND MYND DOMAIN-CONTAINING PROTEIN 4"/>
    <property type="match status" value="1"/>
</dbReference>
<dbReference type="GO" id="GO:0008757">
    <property type="term" value="F:S-adenosylmethionine-dependent methyltransferase activity"/>
    <property type="evidence" value="ECO:0007669"/>
    <property type="project" value="UniProtKB-ARBA"/>
</dbReference>
<dbReference type="Pfam" id="PF00856">
    <property type="entry name" value="SET"/>
    <property type="match status" value="1"/>
</dbReference>